<dbReference type="GO" id="GO:0005634">
    <property type="term" value="C:nucleus"/>
    <property type="evidence" value="ECO:0007669"/>
    <property type="project" value="TreeGrafter"/>
</dbReference>
<reference evidence="4 5" key="1">
    <citation type="submission" date="2016-11" db="EMBL/GenBank/DDBJ databases">
        <title>The macronuclear genome of Stentor coeruleus: a giant cell with tiny introns.</title>
        <authorList>
            <person name="Slabodnick M."/>
            <person name="Ruby J.G."/>
            <person name="Reiff S.B."/>
            <person name="Swart E.C."/>
            <person name="Gosai S."/>
            <person name="Prabakaran S."/>
            <person name="Witkowska E."/>
            <person name="Larue G.E."/>
            <person name="Fisher S."/>
            <person name="Freeman R.M."/>
            <person name="Gunawardena J."/>
            <person name="Chu W."/>
            <person name="Stover N.A."/>
            <person name="Gregory B.D."/>
            <person name="Nowacki M."/>
            <person name="Derisi J."/>
            <person name="Roy S.W."/>
            <person name="Marshall W.F."/>
            <person name="Sood P."/>
        </authorList>
    </citation>
    <scope>NUCLEOTIDE SEQUENCE [LARGE SCALE GENOMIC DNA]</scope>
    <source>
        <strain evidence="4">WM001</strain>
    </source>
</reference>
<evidence type="ECO:0000313" key="4">
    <source>
        <dbReference type="EMBL" id="OMJ75557.1"/>
    </source>
</evidence>
<evidence type="ECO:0000256" key="1">
    <source>
        <dbReference type="SAM" id="MobiDB-lite"/>
    </source>
</evidence>
<protein>
    <submittedName>
        <fullName evidence="4">Uncharacterized protein</fullName>
    </submittedName>
</protein>
<dbReference type="Gene3D" id="3.90.70.10">
    <property type="entry name" value="Cysteine proteinases"/>
    <property type="match status" value="1"/>
</dbReference>
<feature type="region of interest" description="Disordered" evidence="1">
    <location>
        <begin position="119"/>
        <end position="146"/>
    </location>
</feature>
<dbReference type="PROSITE" id="PS00973">
    <property type="entry name" value="USP_2"/>
    <property type="match status" value="1"/>
</dbReference>
<dbReference type="GO" id="GO:0005829">
    <property type="term" value="C:cytosol"/>
    <property type="evidence" value="ECO:0007669"/>
    <property type="project" value="TreeGrafter"/>
</dbReference>
<accession>A0A1R2BFK7</accession>
<dbReference type="AlphaFoldDB" id="A0A1R2BFK7"/>
<dbReference type="SUPFAM" id="SSF54001">
    <property type="entry name" value="Cysteine proteinases"/>
    <property type="match status" value="1"/>
</dbReference>
<dbReference type="InterPro" id="IPR001394">
    <property type="entry name" value="Peptidase_C19_UCH"/>
</dbReference>
<evidence type="ECO:0000313" key="5">
    <source>
        <dbReference type="Proteomes" id="UP000187209"/>
    </source>
</evidence>
<feature type="domain" description="USP" evidence="2">
    <location>
        <begin position="302"/>
        <end position="589"/>
    </location>
</feature>
<name>A0A1R2BFK7_9CILI</name>
<dbReference type="GO" id="GO:0004843">
    <property type="term" value="F:cysteine-type deubiquitinase activity"/>
    <property type="evidence" value="ECO:0007669"/>
    <property type="project" value="InterPro"/>
</dbReference>
<evidence type="ECO:0000259" key="2">
    <source>
        <dbReference type="PROSITE" id="PS50235"/>
    </source>
</evidence>
<dbReference type="CDD" id="cd02257">
    <property type="entry name" value="Peptidase_C19"/>
    <property type="match status" value="1"/>
</dbReference>
<dbReference type="Pfam" id="PF06337">
    <property type="entry name" value="DUSP"/>
    <property type="match status" value="1"/>
</dbReference>
<dbReference type="Proteomes" id="UP000187209">
    <property type="component" value="Unassembled WGS sequence"/>
</dbReference>
<sequence length="589" mass="67768">MNSLNIKGKEEQEILAKLDGPDNTYYFLHQPWMIKWAQFIKYNKERPGKIINKELFSGNGRLKPGLERGIHYRCINSKQWEFLKSNYSCDMEICQKTTDIYGNLIEDKHNNIETIVKPKENSLKTQTMTNDEPKRYDPKTKSNDNSISNKEYVVKTKEHVKSLDKTPEEGKLKRIVSSDRRSQFRTEDKNLIKLSYSPKPTGNQDPKNDVKTSYLYTNDKTTDKRLETANSQLLSANKKYSDILSKPPLKTISEFNSIKKTTEGYFPFESPNKSPINSQNSTSSRLVQMPKTLSSSMFLFQFGIENPMYQCFMNSALQCLFSFPQAISDIAQTKSSSPVLSAIKNIVKDAQNGRKSVSAAPLASFFARQFPKNKQHDSPEFLRLLLDKLNTEFGIQKALPKSSDPWEIHKSKFSEFLSCTFLGLLCSTVECLKCSNKTYSYEPFTTLILKLTSSLTDSISDFMSKEKILREYKCAKCKALRDIHKSFSLHTLPPYLILQLKRFKWTPHLTKVSSFCNFEPTLSIKNLNGQSVNYRLISIIVHSGTAEGGHYYTYSYRGDWYCFNDNEVRPCSQREVFDSQAYVLCYSQT</sequence>
<dbReference type="InterPro" id="IPR038765">
    <property type="entry name" value="Papain-like_cys_pep_sf"/>
</dbReference>
<keyword evidence="5" id="KW-1185">Reference proteome</keyword>
<dbReference type="Pfam" id="PF00443">
    <property type="entry name" value="UCH"/>
    <property type="match status" value="1"/>
</dbReference>
<gene>
    <name evidence="4" type="ORF">SteCoe_25291</name>
</gene>
<dbReference type="SUPFAM" id="SSF143791">
    <property type="entry name" value="DUSP-like"/>
    <property type="match status" value="1"/>
</dbReference>
<dbReference type="InterPro" id="IPR018200">
    <property type="entry name" value="USP_CS"/>
</dbReference>
<organism evidence="4 5">
    <name type="scientific">Stentor coeruleus</name>
    <dbReference type="NCBI Taxonomy" id="5963"/>
    <lineage>
        <taxon>Eukaryota</taxon>
        <taxon>Sar</taxon>
        <taxon>Alveolata</taxon>
        <taxon>Ciliophora</taxon>
        <taxon>Postciliodesmatophora</taxon>
        <taxon>Heterotrichea</taxon>
        <taxon>Heterotrichida</taxon>
        <taxon>Stentoridae</taxon>
        <taxon>Stentor</taxon>
    </lineage>
</organism>
<dbReference type="GO" id="GO:0016579">
    <property type="term" value="P:protein deubiquitination"/>
    <property type="evidence" value="ECO:0007669"/>
    <property type="project" value="InterPro"/>
</dbReference>
<feature type="domain" description="DUSP" evidence="3">
    <location>
        <begin position="2"/>
        <end position="98"/>
    </location>
</feature>
<feature type="compositionally biased region" description="Basic and acidic residues" evidence="1">
    <location>
        <begin position="131"/>
        <end position="142"/>
    </location>
</feature>
<dbReference type="OrthoDB" id="289038at2759"/>
<dbReference type="Gene3D" id="3.30.2230.10">
    <property type="entry name" value="DUSP-like"/>
    <property type="match status" value="1"/>
</dbReference>
<dbReference type="PROSITE" id="PS50235">
    <property type="entry name" value="USP_3"/>
    <property type="match status" value="1"/>
</dbReference>
<proteinExistence type="predicted"/>
<evidence type="ECO:0000259" key="3">
    <source>
        <dbReference type="PROSITE" id="PS51283"/>
    </source>
</evidence>
<dbReference type="InterPro" id="IPR028889">
    <property type="entry name" value="USP"/>
</dbReference>
<dbReference type="InterPro" id="IPR035927">
    <property type="entry name" value="DUSP-like_sf"/>
</dbReference>
<dbReference type="InterPro" id="IPR050164">
    <property type="entry name" value="Peptidase_C19"/>
</dbReference>
<comment type="caution">
    <text evidence="4">The sequence shown here is derived from an EMBL/GenBank/DDBJ whole genome shotgun (WGS) entry which is preliminary data.</text>
</comment>
<dbReference type="PROSITE" id="PS51283">
    <property type="entry name" value="DUSP"/>
    <property type="match status" value="1"/>
</dbReference>
<dbReference type="PANTHER" id="PTHR24006">
    <property type="entry name" value="UBIQUITIN CARBOXYL-TERMINAL HYDROLASE"/>
    <property type="match status" value="1"/>
</dbReference>
<dbReference type="InterPro" id="IPR006615">
    <property type="entry name" value="Pept_C19_DUSP"/>
</dbReference>
<dbReference type="EMBL" id="MPUH01000684">
    <property type="protein sequence ID" value="OMJ75557.1"/>
    <property type="molecule type" value="Genomic_DNA"/>
</dbReference>